<dbReference type="Proteomes" id="UP000410492">
    <property type="component" value="Unassembled WGS sequence"/>
</dbReference>
<dbReference type="SUPFAM" id="SSF50494">
    <property type="entry name" value="Trypsin-like serine proteases"/>
    <property type="match status" value="1"/>
</dbReference>
<gene>
    <name evidence="3" type="ORF">CALMAC_LOCUS10844</name>
</gene>
<evidence type="ECO:0000313" key="3">
    <source>
        <dbReference type="EMBL" id="VEN49896.1"/>
    </source>
</evidence>
<dbReference type="Pfam" id="PF00089">
    <property type="entry name" value="Trypsin"/>
    <property type="match status" value="1"/>
</dbReference>
<evidence type="ECO:0000259" key="2">
    <source>
        <dbReference type="Pfam" id="PF00089"/>
    </source>
</evidence>
<proteinExistence type="predicted"/>
<dbReference type="InterPro" id="IPR043504">
    <property type="entry name" value="Peptidase_S1_PA_chymotrypsin"/>
</dbReference>
<dbReference type="InterPro" id="IPR018114">
    <property type="entry name" value="TRYPSIN_HIS"/>
</dbReference>
<keyword evidence="4" id="KW-1185">Reference proteome</keyword>
<dbReference type="InterPro" id="IPR009003">
    <property type="entry name" value="Peptidase_S1_PA"/>
</dbReference>
<dbReference type="InterPro" id="IPR001254">
    <property type="entry name" value="Trypsin_dom"/>
</dbReference>
<dbReference type="AlphaFoldDB" id="A0A653CQ22"/>
<dbReference type="PANTHER" id="PTHR24260:SF147">
    <property type="entry name" value="EG:BACR7A4.3 PROTEIN-RELATED"/>
    <property type="match status" value="1"/>
</dbReference>
<dbReference type="PANTHER" id="PTHR24260">
    <property type="match status" value="1"/>
</dbReference>
<organism evidence="3 4">
    <name type="scientific">Callosobruchus maculatus</name>
    <name type="common">Southern cowpea weevil</name>
    <name type="synonym">Pulse bruchid</name>
    <dbReference type="NCBI Taxonomy" id="64391"/>
    <lineage>
        <taxon>Eukaryota</taxon>
        <taxon>Metazoa</taxon>
        <taxon>Ecdysozoa</taxon>
        <taxon>Arthropoda</taxon>
        <taxon>Hexapoda</taxon>
        <taxon>Insecta</taxon>
        <taxon>Pterygota</taxon>
        <taxon>Neoptera</taxon>
        <taxon>Endopterygota</taxon>
        <taxon>Coleoptera</taxon>
        <taxon>Polyphaga</taxon>
        <taxon>Cucujiformia</taxon>
        <taxon>Chrysomeloidea</taxon>
        <taxon>Chrysomelidae</taxon>
        <taxon>Bruchinae</taxon>
        <taxon>Bruchini</taxon>
        <taxon>Callosobruchus</taxon>
    </lineage>
</organism>
<feature type="domain" description="Peptidase S1" evidence="2">
    <location>
        <begin position="128"/>
        <end position="203"/>
    </location>
</feature>
<dbReference type="GO" id="GO:0004252">
    <property type="term" value="F:serine-type endopeptidase activity"/>
    <property type="evidence" value="ECO:0007669"/>
    <property type="project" value="InterPro"/>
</dbReference>
<feature type="signal peptide" evidence="1">
    <location>
        <begin position="1"/>
        <end position="26"/>
    </location>
</feature>
<feature type="chain" id="PRO_5024839380" description="Peptidase S1 domain-containing protein" evidence="1">
    <location>
        <begin position="27"/>
        <end position="219"/>
    </location>
</feature>
<reference evidence="3 4" key="1">
    <citation type="submission" date="2019-01" db="EMBL/GenBank/DDBJ databases">
        <authorList>
            <person name="Sayadi A."/>
        </authorList>
    </citation>
    <scope>NUCLEOTIDE SEQUENCE [LARGE SCALE GENOMIC DNA]</scope>
</reference>
<protein>
    <recommendedName>
        <fullName evidence="2">Peptidase S1 domain-containing protein</fullName>
    </recommendedName>
</protein>
<evidence type="ECO:0000313" key="4">
    <source>
        <dbReference type="Proteomes" id="UP000410492"/>
    </source>
</evidence>
<dbReference type="OrthoDB" id="6339452at2759"/>
<dbReference type="Gene3D" id="2.40.10.10">
    <property type="entry name" value="Trypsin-like serine proteases"/>
    <property type="match status" value="1"/>
</dbReference>
<sequence length="219" mass="24780">MFECISQLFCFCFVVVLFDAVLEGHAGICKLLEDCPDARKKIESGQFPEICGFIGTQSIVCCEGKAVPKDKEKDKEGHPTKKITGTKCQEKCREYSQYAYEIKESPTLSADSHISKTLECTFERQPLIVGGTDASRREFPHMAQVGYRREKTLWYCGGTVIAENFVLTAAHCLWHNQHEGSSWHDQSTRDHNDAGKGSFRYEHFCPSSLPPHHQTNSIR</sequence>
<dbReference type="InterPro" id="IPR051333">
    <property type="entry name" value="CLIP_Serine_Protease"/>
</dbReference>
<evidence type="ECO:0000256" key="1">
    <source>
        <dbReference type="SAM" id="SignalP"/>
    </source>
</evidence>
<dbReference type="PROSITE" id="PS00134">
    <property type="entry name" value="TRYPSIN_HIS"/>
    <property type="match status" value="1"/>
</dbReference>
<dbReference type="EMBL" id="CAACVG010008457">
    <property type="protein sequence ID" value="VEN49896.1"/>
    <property type="molecule type" value="Genomic_DNA"/>
</dbReference>
<accession>A0A653CQ22</accession>
<keyword evidence="1" id="KW-0732">Signal</keyword>
<dbReference type="GO" id="GO:0006508">
    <property type="term" value="P:proteolysis"/>
    <property type="evidence" value="ECO:0007669"/>
    <property type="project" value="InterPro"/>
</dbReference>
<name>A0A653CQ22_CALMS</name>